<dbReference type="PANTHER" id="PTHR42978">
    <property type="entry name" value="QUORUM-QUENCHING LACTONASE YTNP-RELATED-RELATED"/>
    <property type="match status" value="1"/>
</dbReference>
<protein>
    <recommendedName>
        <fullName evidence="5">Metallo-beta-lactamase domain-containing protein</fullName>
    </recommendedName>
</protein>
<dbReference type="Pfam" id="PF00753">
    <property type="entry name" value="Lactamase_B"/>
    <property type="match status" value="1"/>
</dbReference>
<comment type="similarity">
    <text evidence="1">Belongs to the metallo-beta-lactamase superfamily.</text>
</comment>
<evidence type="ECO:0000259" key="5">
    <source>
        <dbReference type="Pfam" id="PF00753"/>
    </source>
</evidence>
<dbReference type="GO" id="GO:0016787">
    <property type="term" value="F:hydrolase activity"/>
    <property type="evidence" value="ECO:0007669"/>
    <property type="project" value="UniProtKB-KW"/>
</dbReference>
<evidence type="ECO:0000256" key="3">
    <source>
        <dbReference type="ARBA" id="ARBA00022801"/>
    </source>
</evidence>
<name>A0A2T2NW88_CORCC</name>
<accession>A0A2T2NW88</accession>
<dbReference type="InterPro" id="IPR051013">
    <property type="entry name" value="MBL_superfamily_lactonases"/>
</dbReference>
<keyword evidence="2" id="KW-0479">Metal-binding</keyword>
<evidence type="ECO:0000256" key="1">
    <source>
        <dbReference type="ARBA" id="ARBA00007749"/>
    </source>
</evidence>
<reference evidence="6 7" key="1">
    <citation type="journal article" date="2018" name="Front. Microbiol.">
        <title>Genome-Wide Analysis of Corynespora cassiicola Leaf Fall Disease Putative Effectors.</title>
        <authorList>
            <person name="Lopez D."/>
            <person name="Ribeiro S."/>
            <person name="Label P."/>
            <person name="Fumanal B."/>
            <person name="Venisse J.S."/>
            <person name="Kohler A."/>
            <person name="de Oliveira R.R."/>
            <person name="Labutti K."/>
            <person name="Lipzen A."/>
            <person name="Lail K."/>
            <person name="Bauer D."/>
            <person name="Ohm R.A."/>
            <person name="Barry K.W."/>
            <person name="Spatafora J."/>
            <person name="Grigoriev I.V."/>
            <person name="Martin F.M."/>
            <person name="Pujade-Renaud V."/>
        </authorList>
    </citation>
    <scope>NUCLEOTIDE SEQUENCE [LARGE SCALE GENOMIC DNA]</scope>
    <source>
        <strain evidence="6 7">Philippines</strain>
    </source>
</reference>
<dbReference type="OrthoDB" id="10250730at2759"/>
<evidence type="ECO:0000313" key="6">
    <source>
        <dbReference type="EMBL" id="PSN69695.1"/>
    </source>
</evidence>
<keyword evidence="4" id="KW-0862">Zinc</keyword>
<feature type="domain" description="Metallo-beta-lactamase" evidence="5">
    <location>
        <begin position="51"/>
        <end position="142"/>
    </location>
</feature>
<dbReference type="Gene3D" id="3.60.15.10">
    <property type="entry name" value="Ribonuclease Z/Hydroxyacylglutathione hydrolase-like"/>
    <property type="match status" value="1"/>
</dbReference>
<organism evidence="6 7">
    <name type="scientific">Corynespora cassiicola Philippines</name>
    <dbReference type="NCBI Taxonomy" id="1448308"/>
    <lineage>
        <taxon>Eukaryota</taxon>
        <taxon>Fungi</taxon>
        <taxon>Dikarya</taxon>
        <taxon>Ascomycota</taxon>
        <taxon>Pezizomycotina</taxon>
        <taxon>Dothideomycetes</taxon>
        <taxon>Pleosporomycetidae</taxon>
        <taxon>Pleosporales</taxon>
        <taxon>Corynesporascaceae</taxon>
        <taxon>Corynespora</taxon>
    </lineage>
</organism>
<dbReference type="EMBL" id="KZ678132">
    <property type="protein sequence ID" value="PSN69695.1"/>
    <property type="molecule type" value="Genomic_DNA"/>
</dbReference>
<dbReference type="Proteomes" id="UP000240883">
    <property type="component" value="Unassembled WGS sequence"/>
</dbReference>
<dbReference type="GO" id="GO:0046872">
    <property type="term" value="F:metal ion binding"/>
    <property type="evidence" value="ECO:0007669"/>
    <property type="project" value="UniProtKB-KW"/>
</dbReference>
<dbReference type="SUPFAM" id="SSF56281">
    <property type="entry name" value="Metallo-hydrolase/oxidoreductase"/>
    <property type="match status" value="1"/>
</dbReference>
<dbReference type="STRING" id="1448308.A0A2T2NW88"/>
<dbReference type="PANTHER" id="PTHR42978:SF5">
    <property type="entry name" value="METALLO-BETA-LACTAMASE DOMAIN-CONTAINING PROTEIN"/>
    <property type="match status" value="1"/>
</dbReference>
<evidence type="ECO:0000313" key="7">
    <source>
        <dbReference type="Proteomes" id="UP000240883"/>
    </source>
</evidence>
<gene>
    <name evidence="6" type="ORF">BS50DRAFT_598572</name>
</gene>
<sequence>MSTQAIPPPRLEIPESSVCMTVRIIDTGARLGGFTKTMLEPAYPGHELLTDLPAFPFLIEHNSGKKVIFDLGIRKDPENFSPMMVKQWHAQQVLFRGTKDVVDTLEEGGVKKEEIDSVIWSHWHFDHTGDTLRFSSSTELVVGPGFSEALIPGYPKNKDSPILESDYNFYLLNAPGHAVGHINALARTTPDTFIFMGGDTCHHCGEFRPTKYKPLPDEISPSPLSDPPFRPGTTCPGAVLQSIHRSKSATEPFYVVAGTGQDFYDDDDKNSSKETKEDTSINEARRETLETLGKLTEFDAHDNILTVIAHDGSIVDFLEYYPKSANSWKVKGWKPASEWRFLADFKGAVNAVKA</sequence>
<dbReference type="InterPro" id="IPR001279">
    <property type="entry name" value="Metallo-B-lactamas"/>
</dbReference>
<dbReference type="InterPro" id="IPR036866">
    <property type="entry name" value="RibonucZ/Hydroxyglut_hydro"/>
</dbReference>
<proteinExistence type="inferred from homology"/>
<evidence type="ECO:0000256" key="2">
    <source>
        <dbReference type="ARBA" id="ARBA00022723"/>
    </source>
</evidence>
<dbReference type="AlphaFoldDB" id="A0A2T2NW88"/>
<dbReference type="CDD" id="cd07730">
    <property type="entry name" value="metallo-hydrolase-like_MBL-fold"/>
    <property type="match status" value="1"/>
</dbReference>
<evidence type="ECO:0000256" key="4">
    <source>
        <dbReference type="ARBA" id="ARBA00022833"/>
    </source>
</evidence>
<keyword evidence="3" id="KW-0378">Hydrolase</keyword>
<keyword evidence="7" id="KW-1185">Reference proteome</keyword>